<evidence type="ECO:0000256" key="6">
    <source>
        <dbReference type="RuleBase" id="RU003983"/>
    </source>
</evidence>
<dbReference type="Proteomes" id="UP000308038">
    <property type="component" value="Unassembled WGS sequence"/>
</dbReference>
<evidence type="ECO:0000256" key="3">
    <source>
        <dbReference type="ARBA" id="ARBA00022801"/>
    </source>
</evidence>
<dbReference type="InterPro" id="IPR051156">
    <property type="entry name" value="Mito/Outer_Membr_Metalloprot"/>
</dbReference>
<dbReference type="SUPFAM" id="SSF50156">
    <property type="entry name" value="PDZ domain-like"/>
    <property type="match status" value="1"/>
</dbReference>
<dbReference type="InterPro" id="IPR036034">
    <property type="entry name" value="PDZ_sf"/>
</dbReference>
<feature type="region of interest" description="Disordered" evidence="7">
    <location>
        <begin position="1"/>
        <end position="22"/>
    </location>
</feature>
<dbReference type="PROSITE" id="PS50106">
    <property type="entry name" value="PDZ"/>
    <property type="match status" value="1"/>
</dbReference>
<evidence type="ECO:0000256" key="4">
    <source>
        <dbReference type="ARBA" id="ARBA00022833"/>
    </source>
</evidence>
<proteinExistence type="inferred from homology"/>
<accession>A0ABY2QK14</accession>
<keyword evidence="1 6" id="KW-0645">Protease</keyword>
<comment type="caution">
    <text evidence="9">The sequence shown here is derived from an EMBL/GenBank/DDBJ whole genome shotgun (WGS) entry which is preliminary data.</text>
</comment>
<evidence type="ECO:0000259" key="8">
    <source>
        <dbReference type="PROSITE" id="PS50106"/>
    </source>
</evidence>
<dbReference type="PANTHER" id="PTHR22726">
    <property type="entry name" value="METALLOENDOPEPTIDASE OMA1"/>
    <property type="match status" value="1"/>
</dbReference>
<evidence type="ECO:0000256" key="2">
    <source>
        <dbReference type="ARBA" id="ARBA00022723"/>
    </source>
</evidence>
<dbReference type="InterPro" id="IPR001915">
    <property type="entry name" value="Peptidase_M48"/>
</dbReference>
<keyword evidence="4 6" id="KW-0862">Zinc</keyword>
<feature type="compositionally biased region" description="Low complexity" evidence="7">
    <location>
        <begin position="1"/>
        <end position="15"/>
    </location>
</feature>
<reference evidence="9 10" key="1">
    <citation type="submission" date="2019-04" db="EMBL/GenBank/DDBJ databases">
        <title>Microbes associate with the intestines of laboratory mice.</title>
        <authorList>
            <person name="Navarre W."/>
            <person name="Wong E."/>
            <person name="Huang K.C."/>
            <person name="Tropini C."/>
            <person name="Ng K."/>
            <person name="Yu B."/>
        </authorList>
    </citation>
    <scope>NUCLEOTIDE SEQUENCE [LARGE SCALE GENOMIC DNA]</scope>
    <source>
        <strain evidence="9 10">NM83_B4-11</strain>
    </source>
</reference>
<comment type="similarity">
    <text evidence="6">Belongs to the peptidase M48 family.</text>
</comment>
<comment type="cofactor">
    <cofactor evidence="6">
        <name>Zn(2+)</name>
        <dbReference type="ChEBI" id="CHEBI:29105"/>
    </cofactor>
    <text evidence="6">Binds 1 zinc ion per subunit.</text>
</comment>
<feature type="domain" description="PDZ" evidence="8">
    <location>
        <begin position="103"/>
        <end position="188"/>
    </location>
</feature>
<keyword evidence="5 6" id="KW-0482">Metalloprotease</keyword>
<keyword evidence="10" id="KW-1185">Reference proteome</keyword>
<evidence type="ECO:0000313" key="9">
    <source>
        <dbReference type="EMBL" id="THG41439.1"/>
    </source>
</evidence>
<gene>
    <name evidence="9" type="ORF">E5988_02625</name>
</gene>
<dbReference type="CDD" id="cd07342">
    <property type="entry name" value="M48C_Oma1_like"/>
    <property type="match status" value="1"/>
</dbReference>
<evidence type="ECO:0000313" key="10">
    <source>
        <dbReference type="Proteomes" id="UP000308038"/>
    </source>
</evidence>
<keyword evidence="2" id="KW-0479">Metal-binding</keyword>
<sequence>MPPPDRAGAAIPAADGRARGEQPSWTRVIARDPGGAYHQRVIALLIATAAPMPAPAAGLDAASLETLRAIDLRLATIAHRLVTANAPLCQDQAPATGLVVHAINQYDRDTQPAARQVFGFSAPIAVEGVVPGSAAAAAGVSADDGLLSIGPRALTASTAPPSSVDRDLALSLLEGAASPVRVTVTRGGGEARDIAINAPAGCRSRFEVLLGPAMTAQADGKVVQIGVRFFERYRDDEVAVIVAHELAHNILRHRVRLEAAGVKGGLLGEIGRNASLGQAAELEADQLGVVLLYNAGYDSASAARFWQQRGGDIDGGLFRSRTHPATKRRVAAIDTAAASLTEQQRPVIPPILARRDQPMK</sequence>
<evidence type="ECO:0000256" key="1">
    <source>
        <dbReference type="ARBA" id="ARBA00022670"/>
    </source>
</evidence>
<name>A0ABY2QK14_9SPHN</name>
<protein>
    <submittedName>
        <fullName evidence="9">Peptidase M48 family protein</fullName>
    </submittedName>
</protein>
<dbReference type="InterPro" id="IPR001478">
    <property type="entry name" value="PDZ"/>
</dbReference>
<evidence type="ECO:0000256" key="5">
    <source>
        <dbReference type="ARBA" id="ARBA00023049"/>
    </source>
</evidence>
<dbReference type="Gene3D" id="2.30.42.10">
    <property type="match status" value="1"/>
</dbReference>
<dbReference type="PANTHER" id="PTHR22726:SF1">
    <property type="entry name" value="METALLOENDOPEPTIDASE OMA1, MITOCHONDRIAL"/>
    <property type="match status" value="1"/>
</dbReference>
<organism evidence="9 10">
    <name type="scientific">Sphingomonas olei</name>
    <dbReference type="NCBI Taxonomy" id="1886787"/>
    <lineage>
        <taxon>Bacteria</taxon>
        <taxon>Pseudomonadati</taxon>
        <taxon>Pseudomonadota</taxon>
        <taxon>Alphaproteobacteria</taxon>
        <taxon>Sphingomonadales</taxon>
        <taxon>Sphingomonadaceae</taxon>
        <taxon>Sphingomonas</taxon>
    </lineage>
</organism>
<keyword evidence="3 6" id="KW-0378">Hydrolase</keyword>
<dbReference type="EMBL" id="SSTI01000002">
    <property type="protein sequence ID" value="THG41439.1"/>
    <property type="molecule type" value="Genomic_DNA"/>
</dbReference>
<dbReference type="Pfam" id="PF01435">
    <property type="entry name" value="Peptidase_M48"/>
    <property type="match status" value="1"/>
</dbReference>
<evidence type="ECO:0000256" key="7">
    <source>
        <dbReference type="SAM" id="MobiDB-lite"/>
    </source>
</evidence>